<accession>A0ABX2LT55</accession>
<protein>
    <submittedName>
        <fullName evidence="1">Uncharacterized protein</fullName>
    </submittedName>
</protein>
<sequence>MNIKQLTINGEIVNAYLCIIEATEQIMIAIPDVLWSIELDVHMDSDDIKEELIMQLFAFVDEEAAIHIASNLTKWIANDFKGD</sequence>
<gene>
    <name evidence="1" type="ORF">HUN84_10160</name>
</gene>
<dbReference type="EMBL" id="JABVEG010000006">
    <property type="protein sequence ID" value="NUI83077.1"/>
    <property type="molecule type" value="Genomic_DNA"/>
</dbReference>
<reference evidence="1 2" key="1">
    <citation type="submission" date="2020-06" db="EMBL/GenBank/DDBJ databases">
        <title>Staphylococcus borealis sp. nov. -A novel member of the Staphylococcaceae family isolated from skin and blood in humans.</title>
        <authorList>
            <person name="Pain M."/>
            <person name="Wolden R."/>
            <person name="Jaen-Luchoro D."/>
            <person name="Salva-Serra F."/>
            <person name="Iglesias B.P."/>
            <person name="Karlsson R."/>
            <person name="Klingenberg C."/>
            <person name="Cavanagh J.P."/>
        </authorList>
    </citation>
    <scope>NUCLEOTIDE SEQUENCE [LARGE SCALE GENOMIC DNA]</scope>
    <source>
        <strain evidence="1 2">58-22</strain>
    </source>
</reference>
<dbReference type="InterPro" id="IPR020260">
    <property type="entry name" value="Uncharacterised_YueH"/>
</dbReference>
<name>A0ABX2LT55_9STAP</name>
<dbReference type="GeneID" id="74186108"/>
<evidence type="ECO:0000313" key="2">
    <source>
        <dbReference type="Proteomes" id="UP000610527"/>
    </source>
</evidence>
<keyword evidence="2" id="KW-1185">Reference proteome</keyword>
<organism evidence="1 2">
    <name type="scientific">Staphylococcus borealis</name>
    <dbReference type="NCBI Taxonomy" id="2742203"/>
    <lineage>
        <taxon>Bacteria</taxon>
        <taxon>Bacillati</taxon>
        <taxon>Bacillota</taxon>
        <taxon>Bacilli</taxon>
        <taxon>Bacillales</taxon>
        <taxon>Staphylococcaceae</taxon>
        <taxon>Staphylococcus</taxon>
    </lineage>
</organism>
<dbReference type="Pfam" id="PF14166">
    <property type="entry name" value="YueH"/>
    <property type="match status" value="1"/>
</dbReference>
<comment type="caution">
    <text evidence="1">The sequence shown here is derived from an EMBL/GenBank/DDBJ whole genome shotgun (WGS) entry which is preliminary data.</text>
</comment>
<dbReference type="Proteomes" id="UP000610527">
    <property type="component" value="Unassembled WGS sequence"/>
</dbReference>
<proteinExistence type="predicted"/>
<dbReference type="RefSeq" id="WP_053029674.1">
    <property type="nucleotide sequence ID" value="NZ_CUEE01000004.1"/>
</dbReference>
<evidence type="ECO:0000313" key="1">
    <source>
        <dbReference type="EMBL" id="NUI83077.1"/>
    </source>
</evidence>